<accession>A0A9I9EGD3</accession>
<evidence type="ECO:0000313" key="2">
    <source>
        <dbReference type="EnsemblPlants" id="MELO3C033365.2.1"/>
    </source>
</evidence>
<reference evidence="2" key="1">
    <citation type="submission" date="2023-03" db="UniProtKB">
        <authorList>
            <consortium name="EnsemblPlants"/>
        </authorList>
    </citation>
    <scope>IDENTIFICATION</scope>
</reference>
<feature type="transmembrane region" description="Helical" evidence="1">
    <location>
        <begin position="27"/>
        <end position="47"/>
    </location>
</feature>
<dbReference type="Gramene" id="MELO3C033365.2.1">
    <property type="protein sequence ID" value="MELO3C033365.2.1"/>
    <property type="gene ID" value="MELO3C033365.2"/>
</dbReference>
<organism evidence="2">
    <name type="scientific">Cucumis melo</name>
    <name type="common">Muskmelon</name>
    <dbReference type="NCBI Taxonomy" id="3656"/>
    <lineage>
        <taxon>Eukaryota</taxon>
        <taxon>Viridiplantae</taxon>
        <taxon>Streptophyta</taxon>
        <taxon>Embryophyta</taxon>
        <taxon>Tracheophyta</taxon>
        <taxon>Spermatophyta</taxon>
        <taxon>Magnoliopsida</taxon>
        <taxon>eudicotyledons</taxon>
        <taxon>Gunneridae</taxon>
        <taxon>Pentapetalae</taxon>
        <taxon>rosids</taxon>
        <taxon>fabids</taxon>
        <taxon>Cucurbitales</taxon>
        <taxon>Cucurbitaceae</taxon>
        <taxon>Benincaseae</taxon>
        <taxon>Cucumis</taxon>
    </lineage>
</organism>
<keyword evidence="1" id="KW-0812">Transmembrane</keyword>
<protein>
    <submittedName>
        <fullName evidence="2">Uncharacterized protein</fullName>
    </submittedName>
</protein>
<dbReference type="EnsemblPlants" id="MELO3C033365.2.1">
    <property type="protein sequence ID" value="MELO3C033365.2.1"/>
    <property type="gene ID" value="MELO3C033365.2"/>
</dbReference>
<dbReference type="AlphaFoldDB" id="A0A9I9EGD3"/>
<evidence type="ECO:0000256" key="1">
    <source>
        <dbReference type="SAM" id="Phobius"/>
    </source>
</evidence>
<keyword evidence="1" id="KW-1133">Transmembrane helix</keyword>
<keyword evidence="1" id="KW-0472">Membrane</keyword>
<sequence length="64" mass="7379">MLRPVRPTSRSCRNLSLSLNRQCRTGVIVYDCLLLMAMCITFFIQVLPQSIGAMKPYLRQFIDV</sequence>
<proteinExistence type="predicted"/>
<name>A0A9I9EGD3_CUCME</name>